<dbReference type="AlphaFoldDB" id="V5SEH7"/>
<dbReference type="STRING" id="1029756.W911_11565"/>
<gene>
    <name evidence="7" type="ORF">W911_11565</name>
</gene>
<dbReference type="Gene3D" id="3.90.760.10">
    <property type="entry name" value="Flavocytochrome c sulphide dehydrogenase, flavin-binding domain"/>
    <property type="match status" value="1"/>
</dbReference>
<keyword evidence="2" id="KW-0274">FAD</keyword>
<dbReference type="GO" id="GO:0050660">
    <property type="term" value="F:flavin adenine dinucleotide binding"/>
    <property type="evidence" value="ECO:0007669"/>
    <property type="project" value="InterPro"/>
</dbReference>
<dbReference type="Proteomes" id="UP000018542">
    <property type="component" value="Chromosome"/>
</dbReference>
<evidence type="ECO:0000313" key="8">
    <source>
        <dbReference type="Proteomes" id="UP000018542"/>
    </source>
</evidence>
<dbReference type="Pfam" id="PF09242">
    <property type="entry name" value="FCSD-flav_bind"/>
    <property type="match status" value="1"/>
</dbReference>
<dbReference type="GO" id="GO:0016491">
    <property type="term" value="F:oxidoreductase activity"/>
    <property type="evidence" value="ECO:0007669"/>
    <property type="project" value="InterPro"/>
</dbReference>
<reference evidence="7 8" key="1">
    <citation type="journal article" date="2014" name="Genome Announc.">
        <title>Complete Genome Sequence of Hyphomicrobium nitrativorans Strain NL23, a Denitrifying Bacterium Isolated from Biofilm of a Methanol-Fed Denitrification System Treating Seawater at the Montreal Biodome.</title>
        <authorList>
            <person name="Martineau C."/>
            <person name="Villeneuve C."/>
            <person name="Mauffrey F."/>
            <person name="Villemur R."/>
        </authorList>
    </citation>
    <scope>NUCLEOTIDE SEQUENCE [LARGE SCALE GENOMIC DNA]</scope>
    <source>
        <strain evidence="7">NL23</strain>
    </source>
</reference>
<evidence type="ECO:0000259" key="4">
    <source>
        <dbReference type="Pfam" id="PF07992"/>
    </source>
</evidence>
<feature type="chain" id="PRO_5004740640" evidence="3">
    <location>
        <begin position="32"/>
        <end position="437"/>
    </location>
</feature>
<dbReference type="PANTHER" id="PTHR43755:SF1">
    <property type="entry name" value="FAD-DEPENDENT PYRIDINE NUCLEOTIDE-DISULPHIDE OXIDOREDUCTASE"/>
    <property type="match status" value="1"/>
</dbReference>
<dbReference type="Gene3D" id="3.50.50.60">
    <property type="entry name" value="FAD/NAD(P)-binding domain"/>
    <property type="match status" value="2"/>
</dbReference>
<evidence type="ECO:0000256" key="1">
    <source>
        <dbReference type="ARBA" id="ARBA00022630"/>
    </source>
</evidence>
<dbReference type="InterPro" id="IPR015323">
    <property type="entry name" value="FlavoCytC_S_DH_flav-bd"/>
</dbReference>
<organism evidence="7 8">
    <name type="scientific">Hyphomicrobium nitrativorans NL23</name>
    <dbReference type="NCBI Taxonomy" id="1029756"/>
    <lineage>
        <taxon>Bacteria</taxon>
        <taxon>Pseudomonadati</taxon>
        <taxon>Pseudomonadota</taxon>
        <taxon>Alphaproteobacteria</taxon>
        <taxon>Hyphomicrobiales</taxon>
        <taxon>Hyphomicrobiaceae</taxon>
        <taxon>Hyphomicrobium</taxon>
    </lineage>
</organism>
<evidence type="ECO:0000256" key="3">
    <source>
        <dbReference type="SAM" id="SignalP"/>
    </source>
</evidence>
<sequence length="437" mass="46760">MRDVIRREMTRRAVTAGLAALPLFGAAGARAASAARVVIVGGGAGGATAAVTLKRAVPLLEVTLIEPEQDYTSCFHSNHYLGGFVPVERITHGYGGLSALGITLVRDRAVGFDFSNREVRTEGGASIGYDRLVVAPGIGFKKDEIEGYDDAAREVMPHAWSGGVQVRALRSQIEAMEDGGLVVIAPPRNPYRCPPGPYERACLIAHHLKLTKPKSKVIVIDPKMAYSKQAVFEEGIAKYYKGILEVHLTNDLDDMALQRVDGLTGELVTKSGDVFKSAVANVIPDQTAGKIALDAGLTDKSGWCPVEFATFRSTLAEHVYVVGDAAVAADMPKSAYSASDQARTVAGHILADLTGTPRPPAVYRNTCWSMLAPDDSVWIGADYAPGEFRGRPVLVPRDSFISAPGEPASVRKATYDGGIAWYRTLTDEMFAKAGVRN</sequence>
<evidence type="ECO:0000259" key="6">
    <source>
        <dbReference type="Pfam" id="PF21706"/>
    </source>
</evidence>
<keyword evidence="1" id="KW-0285">Flavoprotein</keyword>
<dbReference type="SUPFAM" id="SSF55424">
    <property type="entry name" value="FAD/NAD-linked reductases, dimerisation (C-terminal) domain"/>
    <property type="match status" value="1"/>
</dbReference>
<keyword evidence="3" id="KW-0732">Signal</keyword>
<evidence type="ECO:0000259" key="5">
    <source>
        <dbReference type="Pfam" id="PF09242"/>
    </source>
</evidence>
<evidence type="ECO:0000313" key="7">
    <source>
        <dbReference type="EMBL" id="AHB48897.1"/>
    </source>
</evidence>
<feature type="signal peptide" evidence="3">
    <location>
        <begin position="1"/>
        <end position="31"/>
    </location>
</feature>
<dbReference type="KEGG" id="hni:W911_11565"/>
<protein>
    <submittedName>
        <fullName evidence="7">Flavocytochrome C sulfide dehydrogenase flavin-binding protein</fullName>
    </submittedName>
</protein>
<dbReference type="HOGENOM" id="CLU_030742_0_0_5"/>
<dbReference type="RefSeq" id="WP_023787657.1">
    <property type="nucleotide sequence ID" value="NC_022997.1"/>
</dbReference>
<dbReference type="Pfam" id="PF07992">
    <property type="entry name" value="Pyr_redox_2"/>
    <property type="match status" value="1"/>
</dbReference>
<feature type="domain" description="Sulfide dehydrogenase [flavocytochrome c] flavoprotein chain central" evidence="6">
    <location>
        <begin position="168"/>
        <end position="284"/>
    </location>
</feature>
<keyword evidence="8" id="KW-1185">Reference proteome</keyword>
<dbReference type="Pfam" id="PF21706">
    <property type="entry name" value="FCSD_central"/>
    <property type="match status" value="1"/>
</dbReference>
<dbReference type="InterPro" id="IPR037092">
    <property type="entry name" value="FlavoCytC_S_DH_flav-bd_sf"/>
</dbReference>
<feature type="domain" description="Flavocytochrome c sulphide dehydrogenase flavin-binding" evidence="5">
    <location>
        <begin position="359"/>
        <end position="430"/>
    </location>
</feature>
<dbReference type="InterPro" id="IPR036188">
    <property type="entry name" value="FAD/NAD-bd_sf"/>
</dbReference>
<dbReference type="InterPro" id="IPR023753">
    <property type="entry name" value="FAD/NAD-binding_dom"/>
</dbReference>
<dbReference type="InterPro" id="IPR049386">
    <property type="entry name" value="FCSD_central"/>
</dbReference>
<dbReference type="InterPro" id="IPR052541">
    <property type="entry name" value="SQRD"/>
</dbReference>
<accession>V5SEH7</accession>
<evidence type="ECO:0000256" key="2">
    <source>
        <dbReference type="ARBA" id="ARBA00022827"/>
    </source>
</evidence>
<dbReference type="PATRIC" id="fig|1029756.8.peg.2400"/>
<feature type="domain" description="FAD/NAD(P)-binding" evidence="4">
    <location>
        <begin position="36"/>
        <end position="148"/>
    </location>
</feature>
<dbReference type="InterPro" id="IPR016156">
    <property type="entry name" value="FAD/NAD-linked_Rdtase_dimer_sf"/>
</dbReference>
<dbReference type="EMBL" id="CP006912">
    <property type="protein sequence ID" value="AHB48897.1"/>
    <property type="molecule type" value="Genomic_DNA"/>
</dbReference>
<proteinExistence type="predicted"/>
<name>V5SEH7_9HYPH</name>
<dbReference type="PANTHER" id="PTHR43755">
    <property type="match status" value="1"/>
</dbReference>
<dbReference type="SUPFAM" id="SSF51905">
    <property type="entry name" value="FAD/NAD(P)-binding domain"/>
    <property type="match status" value="2"/>
</dbReference>